<dbReference type="EMBL" id="JAMZFT010000001">
    <property type="protein sequence ID" value="MCP1336029.1"/>
    <property type="molecule type" value="Genomic_DNA"/>
</dbReference>
<organism evidence="6 7">
    <name type="scientific">Futiania mangrovi</name>
    <dbReference type="NCBI Taxonomy" id="2959716"/>
    <lineage>
        <taxon>Bacteria</taxon>
        <taxon>Pseudomonadati</taxon>
        <taxon>Pseudomonadota</taxon>
        <taxon>Alphaproteobacteria</taxon>
        <taxon>Futianiales</taxon>
        <taxon>Futianiaceae</taxon>
        <taxon>Futiania</taxon>
    </lineage>
</organism>
<evidence type="ECO:0000256" key="1">
    <source>
        <dbReference type="ARBA" id="ARBA00005417"/>
    </source>
</evidence>
<dbReference type="Proteomes" id="UP001055804">
    <property type="component" value="Unassembled WGS sequence"/>
</dbReference>
<dbReference type="AlphaFoldDB" id="A0A9J6PAF9"/>
<dbReference type="RefSeq" id="WP_269331948.1">
    <property type="nucleotide sequence ID" value="NZ_JAMZFT010000001.1"/>
</dbReference>
<evidence type="ECO:0000259" key="5">
    <source>
        <dbReference type="PROSITE" id="PS50893"/>
    </source>
</evidence>
<evidence type="ECO:0000256" key="3">
    <source>
        <dbReference type="ARBA" id="ARBA00022741"/>
    </source>
</evidence>
<dbReference type="PANTHER" id="PTHR42788">
    <property type="entry name" value="TAURINE IMPORT ATP-BINDING PROTEIN-RELATED"/>
    <property type="match status" value="1"/>
</dbReference>
<name>A0A9J6PAF9_9PROT</name>
<keyword evidence="3" id="KW-0547">Nucleotide-binding</keyword>
<dbReference type="InterPro" id="IPR017871">
    <property type="entry name" value="ABC_transporter-like_CS"/>
</dbReference>
<feature type="domain" description="ABC transporter" evidence="5">
    <location>
        <begin position="17"/>
        <end position="238"/>
    </location>
</feature>
<dbReference type="GO" id="GO:0005524">
    <property type="term" value="F:ATP binding"/>
    <property type="evidence" value="ECO:0007669"/>
    <property type="project" value="UniProtKB-KW"/>
</dbReference>
<dbReference type="InterPro" id="IPR003439">
    <property type="entry name" value="ABC_transporter-like_ATP-bd"/>
</dbReference>
<sequence length="259" mass="26915">MPSPSPFPTSPERAPAIAVAGLTLLYGGTPLYDGFSAEFPAGRTTALLGRSGVGKSTLLKAIAGLAPAQAGRVTDGGGADLTGRVAYMDQKPLLMPWLSVLENVTLGARLRGERADTARARAILAEVGLAGRERDRPAALSGGMRQRAALARTLMEDKSAVLMDEPFSAVDAITRLELQALAVRMLAGRTCLLVTHDPLEALVLADRIHVLEGAPVRLSPALEPDAEGAGAPPRAPADAAVRPLLDRLIGSLRGAETVP</sequence>
<dbReference type="PROSITE" id="PS50893">
    <property type="entry name" value="ABC_TRANSPORTER_2"/>
    <property type="match status" value="1"/>
</dbReference>
<reference evidence="6" key="1">
    <citation type="submission" date="2022-06" db="EMBL/GenBank/DDBJ databases">
        <title>Isolation and Genomics of Futiania mangrovii gen. nov., sp. nov., a Rare and Metabolically-versatile member in the Class Alphaproteobacteria.</title>
        <authorList>
            <person name="Liu L."/>
            <person name="Huang W.-C."/>
            <person name="Pan J."/>
            <person name="Li J."/>
            <person name="Huang Y."/>
            <person name="Du H."/>
            <person name="Liu Y."/>
            <person name="Li M."/>
        </authorList>
    </citation>
    <scope>NUCLEOTIDE SEQUENCE</scope>
    <source>
        <strain evidence="6">FT118</strain>
    </source>
</reference>
<gene>
    <name evidence="6" type="ORF">NJQ99_06380</name>
</gene>
<evidence type="ECO:0000256" key="4">
    <source>
        <dbReference type="ARBA" id="ARBA00022840"/>
    </source>
</evidence>
<keyword evidence="2" id="KW-0813">Transport</keyword>
<dbReference type="GO" id="GO:0016887">
    <property type="term" value="F:ATP hydrolysis activity"/>
    <property type="evidence" value="ECO:0007669"/>
    <property type="project" value="InterPro"/>
</dbReference>
<dbReference type="InterPro" id="IPR050166">
    <property type="entry name" value="ABC_transporter_ATP-bind"/>
</dbReference>
<evidence type="ECO:0000313" key="6">
    <source>
        <dbReference type="EMBL" id="MCP1336029.1"/>
    </source>
</evidence>
<dbReference type="PROSITE" id="PS00211">
    <property type="entry name" value="ABC_TRANSPORTER_1"/>
    <property type="match status" value="1"/>
</dbReference>
<dbReference type="InterPro" id="IPR027417">
    <property type="entry name" value="P-loop_NTPase"/>
</dbReference>
<accession>A0A9J6PAF9</accession>
<evidence type="ECO:0000256" key="2">
    <source>
        <dbReference type="ARBA" id="ARBA00022448"/>
    </source>
</evidence>
<keyword evidence="7" id="KW-1185">Reference proteome</keyword>
<dbReference type="Pfam" id="PF00005">
    <property type="entry name" value="ABC_tran"/>
    <property type="match status" value="1"/>
</dbReference>
<dbReference type="SUPFAM" id="SSF52540">
    <property type="entry name" value="P-loop containing nucleoside triphosphate hydrolases"/>
    <property type="match status" value="1"/>
</dbReference>
<comment type="caution">
    <text evidence="6">The sequence shown here is derived from an EMBL/GenBank/DDBJ whole genome shotgun (WGS) entry which is preliminary data.</text>
</comment>
<dbReference type="SMART" id="SM00382">
    <property type="entry name" value="AAA"/>
    <property type="match status" value="1"/>
</dbReference>
<keyword evidence="4 6" id="KW-0067">ATP-binding</keyword>
<comment type="similarity">
    <text evidence="1">Belongs to the ABC transporter superfamily.</text>
</comment>
<proteinExistence type="inferred from homology"/>
<dbReference type="InterPro" id="IPR003593">
    <property type="entry name" value="AAA+_ATPase"/>
</dbReference>
<evidence type="ECO:0000313" key="7">
    <source>
        <dbReference type="Proteomes" id="UP001055804"/>
    </source>
</evidence>
<dbReference type="PANTHER" id="PTHR42788:SF19">
    <property type="entry name" value="ALIPHATIC SULFONATES IMPORT ATP-BINDING PROTEIN SSUB 2"/>
    <property type="match status" value="1"/>
</dbReference>
<dbReference type="Gene3D" id="3.40.50.300">
    <property type="entry name" value="P-loop containing nucleotide triphosphate hydrolases"/>
    <property type="match status" value="1"/>
</dbReference>
<protein>
    <submittedName>
        <fullName evidence="6">ABC transporter ATP-binding protein</fullName>
    </submittedName>
</protein>